<proteinExistence type="predicted"/>
<accession>A0A382CL91</accession>
<feature type="non-terminal residue" evidence="1">
    <location>
        <position position="455"/>
    </location>
</feature>
<evidence type="ECO:0008006" key="2">
    <source>
        <dbReference type="Google" id="ProtNLM"/>
    </source>
</evidence>
<name>A0A382CL91_9ZZZZ</name>
<sequence length="455" mass="48455">MLENFSNSTAPSTPLKGQLWYDTSSQRVKVYDGVGFRTSGAPSVQAQQPSTLVAGDLWIDSDNNQLHFYDGTDLELAGPIYTKTQGKSGYEIATLIDSFNNSHVVMKYFVAGTVVGVWSNTEFIPATGYTISGITGTIKKGFTPVTLEDFRWRGIADQASALRDAVGNVKSAAQFLPADSSATTTGALTIQNSDGLTVGLAQNNILKVVGTSFVSENQLSNHDWKVRVRKPTGFLDALVVDTSEEHFGVFKSDPQYALHVGGDMKVDGNFTVDGASLFVETTDLKVKDKNIELAITSENIPLDDAAVDGGGITLRGSAGDKIIEWKNTTDAWTSSEHMDLADTKKYLINGVEVLEAGALGSTVLASALTSVGTLEILAVDQLEINGSTITTTTPLEIDSSGTINLITSQEITNVAEPTTNSSVATKFYVDDQINEEPVVMNLDISKPGGGTLTNG</sequence>
<protein>
    <recommendedName>
        <fullName evidence="2">Major tropism determinant N-terminal domain-containing protein</fullName>
    </recommendedName>
</protein>
<dbReference type="EMBL" id="UINC01034874">
    <property type="protein sequence ID" value="SVB26381.1"/>
    <property type="molecule type" value="Genomic_DNA"/>
</dbReference>
<dbReference type="AlphaFoldDB" id="A0A382CL91"/>
<organism evidence="1">
    <name type="scientific">marine metagenome</name>
    <dbReference type="NCBI Taxonomy" id="408172"/>
    <lineage>
        <taxon>unclassified sequences</taxon>
        <taxon>metagenomes</taxon>
        <taxon>ecological metagenomes</taxon>
    </lineage>
</organism>
<evidence type="ECO:0000313" key="1">
    <source>
        <dbReference type="EMBL" id="SVB26381.1"/>
    </source>
</evidence>
<gene>
    <name evidence="1" type="ORF">METZ01_LOCUS179235</name>
</gene>
<reference evidence="1" key="1">
    <citation type="submission" date="2018-05" db="EMBL/GenBank/DDBJ databases">
        <authorList>
            <person name="Lanie J.A."/>
            <person name="Ng W.-L."/>
            <person name="Kazmierczak K.M."/>
            <person name="Andrzejewski T.M."/>
            <person name="Davidsen T.M."/>
            <person name="Wayne K.J."/>
            <person name="Tettelin H."/>
            <person name="Glass J.I."/>
            <person name="Rusch D."/>
            <person name="Podicherti R."/>
            <person name="Tsui H.-C.T."/>
            <person name="Winkler M.E."/>
        </authorList>
    </citation>
    <scope>NUCLEOTIDE SEQUENCE</scope>
</reference>